<dbReference type="Proteomes" id="UP000238479">
    <property type="component" value="Chromosome 7"/>
</dbReference>
<dbReference type="Gramene" id="PRQ16702">
    <property type="protein sequence ID" value="PRQ16702"/>
    <property type="gene ID" value="RchiOBHm_Chr7g0187121"/>
</dbReference>
<comment type="caution">
    <text evidence="1">The sequence shown here is derived from an EMBL/GenBank/DDBJ whole genome shotgun (WGS) entry which is preliminary data.</text>
</comment>
<protein>
    <submittedName>
        <fullName evidence="1">Uncharacterized protein</fullName>
    </submittedName>
</protein>
<name>A0A2P6P474_ROSCH</name>
<dbReference type="AlphaFoldDB" id="A0A2P6P474"/>
<organism evidence="1 2">
    <name type="scientific">Rosa chinensis</name>
    <name type="common">China rose</name>
    <dbReference type="NCBI Taxonomy" id="74649"/>
    <lineage>
        <taxon>Eukaryota</taxon>
        <taxon>Viridiplantae</taxon>
        <taxon>Streptophyta</taxon>
        <taxon>Embryophyta</taxon>
        <taxon>Tracheophyta</taxon>
        <taxon>Spermatophyta</taxon>
        <taxon>Magnoliopsida</taxon>
        <taxon>eudicotyledons</taxon>
        <taxon>Gunneridae</taxon>
        <taxon>Pentapetalae</taxon>
        <taxon>rosids</taxon>
        <taxon>fabids</taxon>
        <taxon>Rosales</taxon>
        <taxon>Rosaceae</taxon>
        <taxon>Rosoideae</taxon>
        <taxon>Rosoideae incertae sedis</taxon>
        <taxon>Rosa</taxon>
    </lineage>
</organism>
<reference evidence="1 2" key="1">
    <citation type="journal article" date="2018" name="Nat. Genet.">
        <title>The Rosa genome provides new insights in the design of modern roses.</title>
        <authorList>
            <person name="Bendahmane M."/>
        </authorList>
    </citation>
    <scope>NUCLEOTIDE SEQUENCE [LARGE SCALE GENOMIC DNA]</scope>
    <source>
        <strain evidence="2">cv. Old Blush</strain>
    </source>
</reference>
<evidence type="ECO:0000313" key="1">
    <source>
        <dbReference type="EMBL" id="PRQ16702.1"/>
    </source>
</evidence>
<sequence>MSSSCVCGCEIGFSSTRRGKTKCGITLKKAGELRVYVISGTVAQWYFTKEDSTPKRVIRSSLRFVNLFAPTGGRVSA</sequence>
<dbReference type="STRING" id="74649.A0A2P6P474"/>
<accession>A0A2P6P474</accession>
<keyword evidence="2" id="KW-1185">Reference proteome</keyword>
<proteinExistence type="predicted"/>
<evidence type="ECO:0000313" key="2">
    <source>
        <dbReference type="Proteomes" id="UP000238479"/>
    </source>
</evidence>
<gene>
    <name evidence="1" type="ORF">RchiOBHm_Chr7g0187121</name>
</gene>
<dbReference type="EMBL" id="PDCK01000045">
    <property type="protein sequence ID" value="PRQ16702.1"/>
    <property type="molecule type" value="Genomic_DNA"/>
</dbReference>